<dbReference type="InterPro" id="IPR002109">
    <property type="entry name" value="Glutaredoxin"/>
</dbReference>
<dbReference type="PRINTS" id="PR00160">
    <property type="entry name" value="GLUTAREDOXIN"/>
</dbReference>
<evidence type="ECO:0000256" key="3">
    <source>
        <dbReference type="ARBA" id="ARBA00022862"/>
    </source>
</evidence>
<proteinExistence type="inferred from homology"/>
<dbReference type="AlphaFoldDB" id="A0A7S2RYR9"/>
<organism evidence="9">
    <name type="scientific">Mucochytrium quahogii</name>
    <dbReference type="NCBI Taxonomy" id="96639"/>
    <lineage>
        <taxon>Eukaryota</taxon>
        <taxon>Sar</taxon>
        <taxon>Stramenopiles</taxon>
        <taxon>Bigyra</taxon>
        <taxon>Labyrinthulomycetes</taxon>
        <taxon>Thraustochytrida</taxon>
        <taxon>Thraustochytriidae</taxon>
        <taxon>Mucochytrium</taxon>
    </lineage>
</organism>
<dbReference type="SUPFAM" id="SSF52833">
    <property type="entry name" value="Thioredoxin-like"/>
    <property type="match status" value="1"/>
</dbReference>
<dbReference type="InterPro" id="IPR014025">
    <property type="entry name" value="Glutaredoxin_subgr"/>
</dbReference>
<feature type="domain" description="Thioredoxin" evidence="8">
    <location>
        <begin position="39"/>
        <end position="203"/>
    </location>
</feature>
<feature type="active site" description="Cysteine sulfenic acid (-SOH) intermediate" evidence="7">
    <location>
        <position position="85"/>
    </location>
</feature>
<dbReference type="InterPro" id="IPR013740">
    <property type="entry name" value="Redoxin"/>
</dbReference>
<keyword evidence="2" id="KW-0575">Peroxidase</keyword>
<evidence type="ECO:0000256" key="4">
    <source>
        <dbReference type="ARBA" id="ARBA00023002"/>
    </source>
</evidence>
<keyword evidence="6" id="KW-0676">Redox-active center</keyword>
<dbReference type="PROSITE" id="PS51354">
    <property type="entry name" value="GLUTAREDOXIN_2"/>
    <property type="match status" value="1"/>
</dbReference>
<dbReference type="GO" id="GO:0042744">
    <property type="term" value="P:hydrogen peroxide catabolic process"/>
    <property type="evidence" value="ECO:0007669"/>
    <property type="project" value="TreeGrafter"/>
</dbReference>
<dbReference type="Pfam" id="PF08534">
    <property type="entry name" value="Redoxin"/>
    <property type="match status" value="1"/>
</dbReference>
<evidence type="ECO:0000256" key="5">
    <source>
        <dbReference type="ARBA" id="ARBA00023157"/>
    </source>
</evidence>
<dbReference type="InterPro" id="IPR011767">
    <property type="entry name" value="GLR_AS"/>
</dbReference>
<protein>
    <recommendedName>
        <fullName evidence="8">Thioredoxin domain-containing protein</fullName>
    </recommendedName>
</protein>
<evidence type="ECO:0000313" key="9">
    <source>
        <dbReference type="EMBL" id="CAD9684464.1"/>
    </source>
</evidence>
<dbReference type="GO" id="GO:0045454">
    <property type="term" value="P:cell redox homeostasis"/>
    <property type="evidence" value="ECO:0007669"/>
    <property type="project" value="TreeGrafter"/>
</dbReference>
<gene>
    <name evidence="9" type="ORF">QSP1433_LOCUS8442</name>
</gene>
<evidence type="ECO:0000256" key="1">
    <source>
        <dbReference type="ARBA" id="ARBA00010505"/>
    </source>
</evidence>
<keyword evidence="5" id="KW-1015">Disulfide bond</keyword>
<evidence type="ECO:0000256" key="7">
    <source>
        <dbReference type="PIRSR" id="PIRSR637944-1"/>
    </source>
</evidence>
<dbReference type="PANTHER" id="PTHR10430:SF16">
    <property type="entry name" value="PEROXIREDOXIN-5, MITOCHONDRIAL"/>
    <property type="match status" value="1"/>
</dbReference>
<dbReference type="CDD" id="cd03013">
    <property type="entry name" value="PRX5_like"/>
    <property type="match status" value="1"/>
</dbReference>
<dbReference type="InterPro" id="IPR037944">
    <property type="entry name" value="PRX5-like"/>
</dbReference>
<dbReference type="PANTHER" id="PTHR10430">
    <property type="entry name" value="PEROXIREDOXIN"/>
    <property type="match status" value="1"/>
</dbReference>
<sequence length="277" mass="30247">MFSVSRTASRGLIGRSKLAAFGTSMGKSKMSTVTYPTKEVEGKPVPEVTFHNRTAEDWDLINSKEFFKGKNVVAFSLPGAFTPTCSTSHLPRYEQLAKAFKANGVDEIVCLSVNDGFVMKSWGEDQKITEVKLLADGAGEFTRGMGMLCDKSAIGFGDRSWRYSMYVKDGVVDKVFSEPMQEGDPFVVSDADTMFKYVCPDAKIPPSTLLYVKKGCPFCHEAMELLTKKGFSYETVVVGEDVSSTALRAVANAATVPQVFMDGKLIGGADDLKKHFA</sequence>
<dbReference type="EMBL" id="HBHK01013442">
    <property type="protein sequence ID" value="CAD9684464.1"/>
    <property type="molecule type" value="Transcribed_RNA"/>
</dbReference>
<dbReference type="Gene3D" id="3.40.30.10">
    <property type="entry name" value="Glutaredoxin"/>
    <property type="match status" value="2"/>
</dbReference>
<dbReference type="PROSITE" id="PS00195">
    <property type="entry name" value="GLUTAREDOXIN_1"/>
    <property type="match status" value="1"/>
</dbReference>
<accession>A0A7S2RYR9</accession>
<dbReference type="PROSITE" id="PS51352">
    <property type="entry name" value="THIOREDOXIN_2"/>
    <property type="match status" value="1"/>
</dbReference>
<evidence type="ECO:0000259" key="8">
    <source>
        <dbReference type="PROSITE" id="PS51352"/>
    </source>
</evidence>
<dbReference type="InterPro" id="IPR036249">
    <property type="entry name" value="Thioredoxin-like_sf"/>
</dbReference>
<keyword evidence="3" id="KW-0049">Antioxidant</keyword>
<dbReference type="InterPro" id="IPR013766">
    <property type="entry name" value="Thioredoxin_domain"/>
</dbReference>
<comment type="similarity">
    <text evidence="1">Belongs to the peroxiredoxin family. Prx5 subfamily.</text>
</comment>
<dbReference type="Pfam" id="PF00462">
    <property type="entry name" value="Glutaredoxin"/>
    <property type="match status" value="1"/>
</dbReference>
<keyword evidence="4" id="KW-0560">Oxidoreductase</keyword>
<name>A0A7S2RYR9_9STRA</name>
<dbReference type="GO" id="GO:0005737">
    <property type="term" value="C:cytoplasm"/>
    <property type="evidence" value="ECO:0007669"/>
    <property type="project" value="TreeGrafter"/>
</dbReference>
<evidence type="ECO:0000256" key="2">
    <source>
        <dbReference type="ARBA" id="ARBA00022559"/>
    </source>
</evidence>
<reference evidence="9" key="1">
    <citation type="submission" date="2021-01" db="EMBL/GenBank/DDBJ databases">
        <authorList>
            <person name="Corre E."/>
            <person name="Pelletier E."/>
            <person name="Niang G."/>
            <person name="Scheremetjew M."/>
            <person name="Finn R."/>
            <person name="Kale V."/>
            <person name="Holt S."/>
            <person name="Cochrane G."/>
            <person name="Meng A."/>
            <person name="Brown T."/>
            <person name="Cohen L."/>
        </authorList>
    </citation>
    <scope>NUCLEOTIDE SEQUENCE</scope>
    <source>
        <strain evidence="9">NY070348D</strain>
    </source>
</reference>
<evidence type="ECO:0000256" key="6">
    <source>
        <dbReference type="ARBA" id="ARBA00023284"/>
    </source>
</evidence>
<dbReference type="GO" id="GO:0008379">
    <property type="term" value="F:thioredoxin peroxidase activity"/>
    <property type="evidence" value="ECO:0007669"/>
    <property type="project" value="InterPro"/>
</dbReference>
<dbReference type="GO" id="GO:0034599">
    <property type="term" value="P:cellular response to oxidative stress"/>
    <property type="evidence" value="ECO:0007669"/>
    <property type="project" value="InterPro"/>
</dbReference>